<reference evidence="1" key="2">
    <citation type="submission" date="2023-05" db="EMBL/GenBank/DDBJ databases">
        <authorList>
            <consortium name="Lawrence Berkeley National Laboratory"/>
            <person name="Steindorff A."/>
            <person name="Hensen N."/>
            <person name="Bonometti L."/>
            <person name="Westerberg I."/>
            <person name="Brannstrom I.O."/>
            <person name="Guillou S."/>
            <person name="Cros-Aarteil S."/>
            <person name="Calhoun S."/>
            <person name="Haridas S."/>
            <person name="Kuo A."/>
            <person name="Mondo S."/>
            <person name="Pangilinan J."/>
            <person name="Riley R."/>
            <person name="Labutti K."/>
            <person name="Andreopoulos B."/>
            <person name="Lipzen A."/>
            <person name="Chen C."/>
            <person name="Yanf M."/>
            <person name="Daum C."/>
            <person name="Ng V."/>
            <person name="Clum A."/>
            <person name="Ohm R."/>
            <person name="Martin F."/>
            <person name="Silar P."/>
            <person name="Natvig D."/>
            <person name="Lalanne C."/>
            <person name="Gautier V."/>
            <person name="Ament-Velasquez S.L."/>
            <person name="Kruys A."/>
            <person name="Hutchinson M.I."/>
            <person name="Powell A.J."/>
            <person name="Barry K."/>
            <person name="Miller A.N."/>
            <person name="Grigoriev I.V."/>
            <person name="Debuchy R."/>
            <person name="Gladieux P."/>
            <person name="Thoren M.H."/>
            <person name="Johannesson H."/>
        </authorList>
    </citation>
    <scope>NUCLEOTIDE SEQUENCE</scope>
    <source>
        <strain evidence="1">CBS 103.79</strain>
    </source>
</reference>
<comment type="caution">
    <text evidence="1">The sequence shown here is derived from an EMBL/GenBank/DDBJ whole genome shotgun (WGS) entry which is preliminary data.</text>
</comment>
<dbReference type="Pfam" id="PF13238">
    <property type="entry name" value="AAA_18"/>
    <property type="match status" value="1"/>
</dbReference>
<reference evidence="1" key="1">
    <citation type="journal article" date="2023" name="Mol. Phylogenet. Evol.">
        <title>Genome-scale phylogeny and comparative genomics of the fungal order Sordariales.</title>
        <authorList>
            <person name="Hensen N."/>
            <person name="Bonometti L."/>
            <person name="Westerberg I."/>
            <person name="Brannstrom I.O."/>
            <person name="Guillou S."/>
            <person name="Cros-Aarteil S."/>
            <person name="Calhoun S."/>
            <person name="Haridas S."/>
            <person name="Kuo A."/>
            <person name="Mondo S."/>
            <person name="Pangilinan J."/>
            <person name="Riley R."/>
            <person name="LaButti K."/>
            <person name="Andreopoulos B."/>
            <person name="Lipzen A."/>
            <person name="Chen C."/>
            <person name="Yan M."/>
            <person name="Daum C."/>
            <person name="Ng V."/>
            <person name="Clum A."/>
            <person name="Steindorff A."/>
            <person name="Ohm R.A."/>
            <person name="Martin F."/>
            <person name="Silar P."/>
            <person name="Natvig D.O."/>
            <person name="Lalanne C."/>
            <person name="Gautier V."/>
            <person name="Ament-Velasquez S.L."/>
            <person name="Kruys A."/>
            <person name="Hutchinson M.I."/>
            <person name="Powell A.J."/>
            <person name="Barry K."/>
            <person name="Miller A.N."/>
            <person name="Grigoriev I.V."/>
            <person name="Debuchy R."/>
            <person name="Gladieux P."/>
            <person name="Hiltunen Thoren M."/>
            <person name="Johannesson H."/>
        </authorList>
    </citation>
    <scope>NUCLEOTIDE SEQUENCE</scope>
    <source>
        <strain evidence="1">CBS 103.79</strain>
    </source>
</reference>
<evidence type="ECO:0000313" key="1">
    <source>
        <dbReference type="EMBL" id="KAK3904054.1"/>
    </source>
</evidence>
<dbReference type="SUPFAM" id="SSF52540">
    <property type="entry name" value="P-loop containing nucleoside triphosphate hydrolases"/>
    <property type="match status" value="1"/>
</dbReference>
<gene>
    <name evidence="1" type="ORF">C8A05DRAFT_14037</name>
</gene>
<dbReference type="EMBL" id="MU855416">
    <property type="protein sequence ID" value="KAK3904054.1"/>
    <property type="molecule type" value="Genomic_DNA"/>
</dbReference>
<dbReference type="InterPro" id="IPR027417">
    <property type="entry name" value="P-loop_NTPase"/>
</dbReference>
<accession>A0AAN6RVA6</accession>
<sequence>MPPFIYLNGYPGVGKLTVAKELCKLLPHSKVVDNHLLIDPVAAVFDRTAEEYRPLRQVLRRAVLTSIATAKSTEDVTFIFTDSQSSNSLGRSSAADYQNAAATRGSLFIPIVLTCDSEENLKRASGGGRGSSDTKLTDLDTLRDIREKEDLFRFEDDNQMDLDITCLPPSEAAAKILQHVVRVLGKVSDGEKNEILN</sequence>
<name>A0AAN6RVA6_9PEZI</name>
<proteinExistence type="predicted"/>
<dbReference type="Gene3D" id="3.40.50.300">
    <property type="entry name" value="P-loop containing nucleotide triphosphate hydrolases"/>
    <property type="match status" value="1"/>
</dbReference>
<keyword evidence="2" id="KW-1185">Reference proteome</keyword>
<organism evidence="1 2">
    <name type="scientific">Staphylotrichum tortipilum</name>
    <dbReference type="NCBI Taxonomy" id="2831512"/>
    <lineage>
        <taxon>Eukaryota</taxon>
        <taxon>Fungi</taxon>
        <taxon>Dikarya</taxon>
        <taxon>Ascomycota</taxon>
        <taxon>Pezizomycotina</taxon>
        <taxon>Sordariomycetes</taxon>
        <taxon>Sordariomycetidae</taxon>
        <taxon>Sordariales</taxon>
        <taxon>Chaetomiaceae</taxon>
        <taxon>Staphylotrichum</taxon>
    </lineage>
</organism>
<dbReference type="Proteomes" id="UP001303889">
    <property type="component" value="Unassembled WGS sequence"/>
</dbReference>
<evidence type="ECO:0000313" key="2">
    <source>
        <dbReference type="Proteomes" id="UP001303889"/>
    </source>
</evidence>
<dbReference type="AlphaFoldDB" id="A0AAN6RVA6"/>
<protein>
    <submittedName>
        <fullName evidence="1">Uncharacterized protein</fullName>
    </submittedName>
</protein>